<keyword evidence="3" id="KW-1185">Reference proteome</keyword>
<dbReference type="Pfam" id="PF05685">
    <property type="entry name" value="Uma2"/>
    <property type="match status" value="1"/>
</dbReference>
<evidence type="ECO:0000313" key="2">
    <source>
        <dbReference type="EMBL" id="GAA2572986.1"/>
    </source>
</evidence>
<evidence type="ECO:0000259" key="1">
    <source>
        <dbReference type="Pfam" id="PF05685"/>
    </source>
</evidence>
<dbReference type="GO" id="GO:0004519">
    <property type="term" value="F:endonuclease activity"/>
    <property type="evidence" value="ECO:0007669"/>
    <property type="project" value="UniProtKB-KW"/>
</dbReference>
<accession>A0ABN3P7N7</accession>
<sequence>MNWPEHPDPLTLDEYLALDEEIQRETELVDGIRVQREQRGRAHQKTAFRLANALEAAVRKHRQSYSTGNPPCYEVNTEVNVVLWNVPPATRKPDVIVHRCRNQFETLEAADALVVAEVISRWSESRDRIHKMGEYAKAGIPHYLIVQFDEAGATIVEHYGLLGAQPGYSKIGITHRDRDIWALNVTVPFDIQVGWPELDIGLPI</sequence>
<dbReference type="CDD" id="cd06260">
    <property type="entry name" value="DUF820-like"/>
    <property type="match status" value="1"/>
</dbReference>
<evidence type="ECO:0000313" key="3">
    <source>
        <dbReference type="Proteomes" id="UP001501509"/>
    </source>
</evidence>
<dbReference type="InterPro" id="IPR008538">
    <property type="entry name" value="Uma2"/>
</dbReference>
<keyword evidence="2" id="KW-0540">Nuclease</keyword>
<protein>
    <submittedName>
        <fullName evidence="2">Uma2 family endonuclease</fullName>
    </submittedName>
</protein>
<keyword evidence="2" id="KW-0255">Endonuclease</keyword>
<keyword evidence="2" id="KW-0378">Hydrolase</keyword>
<name>A0ABN3P7N7_9ACTN</name>
<dbReference type="EMBL" id="BAAATD010000001">
    <property type="protein sequence ID" value="GAA2572986.1"/>
    <property type="molecule type" value="Genomic_DNA"/>
</dbReference>
<comment type="caution">
    <text evidence="2">The sequence shown here is derived from an EMBL/GenBank/DDBJ whole genome shotgun (WGS) entry which is preliminary data.</text>
</comment>
<gene>
    <name evidence="2" type="ORF">GCM10010411_00790</name>
</gene>
<dbReference type="Gene3D" id="3.90.1570.10">
    <property type="entry name" value="tt1808, chain A"/>
    <property type="match status" value="1"/>
</dbReference>
<reference evidence="2 3" key="1">
    <citation type="journal article" date="2019" name="Int. J. Syst. Evol. Microbiol.">
        <title>The Global Catalogue of Microorganisms (GCM) 10K type strain sequencing project: providing services to taxonomists for standard genome sequencing and annotation.</title>
        <authorList>
            <consortium name="The Broad Institute Genomics Platform"/>
            <consortium name="The Broad Institute Genome Sequencing Center for Infectious Disease"/>
            <person name="Wu L."/>
            <person name="Ma J."/>
        </authorList>
    </citation>
    <scope>NUCLEOTIDE SEQUENCE [LARGE SCALE GENOMIC DNA]</scope>
    <source>
        <strain evidence="2 3">JCM 6833</strain>
    </source>
</reference>
<dbReference type="SUPFAM" id="SSF52980">
    <property type="entry name" value="Restriction endonuclease-like"/>
    <property type="match status" value="1"/>
</dbReference>
<dbReference type="RefSeq" id="WP_344536555.1">
    <property type="nucleotide sequence ID" value="NZ_BAAATD010000001.1"/>
</dbReference>
<dbReference type="InterPro" id="IPR011335">
    <property type="entry name" value="Restrct_endonuc-II-like"/>
</dbReference>
<proteinExistence type="predicted"/>
<feature type="domain" description="Putative restriction endonuclease" evidence="1">
    <location>
        <begin position="13"/>
        <end position="153"/>
    </location>
</feature>
<organism evidence="2 3">
    <name type="scientific">Actinomadura fulvescens</name>
    <dbReference type="NCBI Taxonomy" id="46160"/>
    <lineage>
        <taxon>Bacteria</taxon>
        <taxon>Bacillati</taxon>
        <taxon>Actinomycetota</taxon>
        <taxon>Actinomycetes</taxon>
        <taxon>Streptosporangiales</taxon>
        <taxon>Thermomonosporaceae</taxon>
        <taxon>Actinomadura</taxon>
    </lineage>
</organism>
<dbReference type="InterPro" id="IPR012296">
    <property type="entry name" value="Nuclease_put_TT1808"/>
</dbReference>
<dbReference type="Proteomes" id="UP001501509">
    <property type="component" value="Unassembled WGS sequence"/>
</dbReference>